<dbReference type="Pfam" id="PF23069">
    <property type="entry name" value="DUF7042"/>
    <property type="match status" value="1"/>
</dbReference>
<proteinExistence type="predicted"/>
<name>A0AA36BCI7_OCTVU</name>
<feature type="domain" description="DUF7042" evidence="2">
    <location>
        <begin position="109"/>
        <end position="232"/>
    </location>
</feature>
<dbReference type="PANTHER" id="PTHR22255">
    <property type="entry name" value="LP06548P"/>
    <property type="match status" value="1"/>
</dbReference>
<protein>
    <submittedName>
        <fullName evidence="4">Uncharacterized protein</fullName>
    </submittedName>
</protein>
<feature type="region of interest" description="Disordered" evidence="1">
    <location>
        <begin position="568"/>
        <end position="593"/>
    </location>
</feature>
<sequence length="593" mass="67356">MDFVLTLAAGCKFPVDWQGVWYINGRGEIRIGATNISYLGECIQEKEYKYKLHDKTRNCYQCIVFTNRTSNLIEYKSGYCHNTEDFRKLCSTITGDSQLHSLVRVPSVPVPCPFQGSYFFRYMNGSVNCSKPFSQMRECADNSRFKFHFRKCNGNPETTEKVLDFQCLATWNNGDKMLYGKFTGDSLSADQNMYRCMIHDFYASEGLLAMSIDASCQGPQSPQVGPFTMELQRNNEATKAYRQRQPCRFLEEFASIHKWKDLTGRYIIEVEDNMNVFRIKDNIHGLSEVPRDCSHGPKAFPYEVRRSEIRLVSRCVSLKEGTKNTFLTYTTNDSCVSKYQCVKIELIARSFFKMVIGSPYHNDKDACKHIQLVKASTLYLLPAESKPSPCPLPGTYAYKDFTSHCVGSLIIGCHNENEIEIQASCPSMHKAVEIVQCLFSWGNEHILHLITQKPTTGTRTTGYCLTFADSLDAMDLYSDPTCSSDNLMIMNKTLRIHLTKPEAKCVTQKEHTASSNSQHQQGETNIITVGKGGSHELINGVESKNDNENNHIDDNKCDYGEINHNHAIDNDKDDNGVNAHLNNSEHSWNNYVK</sequence>
<feature type="compositionally biased region" description="Polar residues" evidence="1">
    <location>
        <begin position="580"/>
        <end position="593"/>
    </location>
</feature>
<evidence type="ECO:0000259" key="3">
    <source>
        <dbReference type="Pfam" id="PF23071"/>
    </source>
</evidence>
<dbReference type="PANTHER" id="PTHR22255:SF9">
    <property type="entry name" value="LP06548P"/>
    <property type="match status" value="1"/>
</dbReference>
<dbReference type="AlphaFoldDB" id="A0AA36BCI7"/>
<dbReference type="Proteomes" id="UP001162480">
    <property type="component" value="Chromosome 13"/>
</dbReference>
<dbReference type="Pfam" id="PF23071">
    <property type="entry name" value="DUF7044"/>
    <property type="match status" value="1"/>
</dbReference>
<evidence type="ECO:0000313" key="4">
    <source>
        <dbReference type="EMBL" id="CAI9731548.1"/>
    </source>
</evidence>
<dbReference type="EMBL" id="OX597826">
    <property type="protein sequence ID" value="CAI9731548.1"/>
    <property type="molecule type" value="Genomic_DNA"/>
</dbReference>
<dbReference type="InterPro" id="IPR055472">
    <property type="entry name" value="DUF7044"/>
</dbReference>
<reference evidence="4" key="1">
    <citation type="submission" date="2023-08" db="EMBL/GenBank/DDBJ databases">
        <authorList>
            <person name="Alioto T."/>
            <person name="Alioto T."/>
            <person name="Gomez Garrido J."/>
        </authorList>
    </citation>
    <scope>NUCLEOTIDE SEQUENCE</scope>
</reference>
<organism evidence="4 5">
    <name type="scientific">Octopus vulgaris</name>
    <name type="common">Common octopus</name>
    <dbReference type="NCBI Taxonomy" id="6645"/>
    <lineage>
        <taxon>Eukaryota</taxon>
        <taxon>Metazoa</taxon>
        <taxon>Spiralia</taxon>
        <taxon>Lophotrochozoa</taxon>
        <taxon>Mollusca</taxon>
        <taxon>Cephalopoda</taxon>
        <taxon>Coleoidea</taxon>
        <taxon>Octopodiformes</taxon>
        <taxon>Octopoda</taxon>
        <taxon>Incirrata</taxon>
        <taxon>Octopodidae</taxon>
        <taxon>Octopus</taxon>
    </lineage>
</organism>
<gene>
    <name evidence="4" type="ORF">OCTVUL_1B029271</name>
</gene>
<evidence type="ECO:0000259" key="2">
    <source>
        <dbReference type="Pfam" id="PF23069"/>
    </source>
</evidence>
<accession>A0AA36BCI7</accession>
<dbReference type="InterPro" id="IPR055470">
    <property type="entry name" value="DUF7042"/>
</dbReference>
<feature type="domain" description="DUF7044" evidence="3">
    <location>
        <begin position="10"/>
        <end position="91"/>
    </location>
</feature>
<evidence type="ECO:0000313" key="5">
    <source>
        <dbReference type="Proteomes" id="UP001162480"/>
    </source>
</evidence>
<keyword evidence="5" id="KW-1185">Reference proteome</keyword>
<evidence type="ECO:0000256" key="1">
    <source>
        <dbReference type="SAM" id="MobiDB-lite"/>
    </source>
</evidence>